<dbReference type="EMBL" id="DWWK01000189">
    <property type="protein sequence ID" value="HJC39645.1"/>
    <property type="molecule type" value="Genomic_DNA"/>
</dbReference>
<accession>A0A9D2SZI6</accession>
<dbReference type="Proteomes" id="UP000823894">
    <property type="component" value="Unassembled WGS sequence"/>
</dbReference>
<proteinExistence type="predicted"/>
<dbReference type="InterPro" id="IPR019302">
    <property type="entry name" value="CAP12/PCTIR_TIR_dom"/>
</dbReference>
<evidence type="ECO:0000313" key="3">
    <source>
        <dbReference type="Proteomes" id="UP000823894"/>
    </source>
</evidence>
<dbReference type="Pfam" id="PF10137">
    <property type="entry name" value="CAP12-PCTIR_TIR"/>
    <property type="match status" value="1"/>
</dbReference>
<comment type="caution">
    <text evidence="2">The sequence shown here is derived from an EMBL/GenBank/DDBJ whole genome shotgun (WGS) entry which is preliminary data.</text>
</comment>
<evidence type="ECO:0000313" key="2">
    <source>
        <dbReference type="EMBL" id="HJC39645.1"/>
    </source>
</evidence>
<dbReference type="AlphaFoldDB" id="A0A9D2SZI6"/>
<protein>
    <submittedName>
        <fullName evidence="2">Nucleotide-binding protein</fullName>
    </submittedName>
</protein>
<reference evidence="2" key="2">
    <citation type="submission" date="2021-04" db="EMBL/GenBank/DDBJ databases">
        <authorList>
            <person name="Gilroy R."/>
        </authorList>
    </citation>
    <scope>NUCLEOTIDE SEQUENCE</scope>
    <source>
        <strain evidence="2">ChiGjej1B1-1692</strain>
    </source>
</reference>
<sequence>MKSRIFIGSSTESLKIAETVQKLMEPEFECEIWNKNFFDLNQSTYDNLVQKAPSFDYAVFIGDPDDMVIRRNTGEQTEKKIAPRDNVYLEFALYAGILSAARSFFLLDEACGIASDLKGITMSYYADQEGAGTHDLIGVGKMHDTGDRSERRGTEQFCR</sequence>
<reference evidence="2" key="1">
    <citation type="journal article" date="2021" name="PeerJ">
        <title>Extensive microbial diversity within the chicken gut microbiome revealed by metagenomics and culture.</title>
        <authorList>
            <person name="Gilroy R."/>
            <person name="Ravi A."/>
            <person name="Getino M."/>
            <person name="Pursley I."/>
            <person name="Horton D.L."/>
            <person name="Alikhan N.F."/>
            <person name="Baker D."/>
            <person name="Gharbi K."/>
            <person name="Hall N."/>
            <person name="Watson M."/>
            <person name="Adriaenssens E.M."/>
            <person name="Foster-Nyarko E."/>
            <person name="Jarju S."/>
            <person name="Secka A."/>
            <person name="Antonio M."/>
            <person name="Oren A."/>
            <person name="Chaudhuri R.R."/>
            <person name="La Ragione R."/>
            <person name="Hildebrand F."/>
            <person name="Pallen M.J."/>
        </authorList>
    </citation>
    <scope>NUCLEOTIDE SEQUENCE</scope>
    <source>
        <strain evidence="2">ChiGjej1B1-1692</strain>
    </source>
</reference>
<evidence type="ECO:0000259" key="1">
    <source>
        <dbReference type="Pfam" id="PF10137"/>
    </source>
</evidence>
<name>A0A9D2SZI6_9FIRM</name>
<gene>
    <name evidence="2" type="ORF">H9757_11390</name>
</gene>
<dbReference type="GO" id="GO:0050135">
    <property type="term" value="F:NADP+ nucleosidase activity"/>
    <property type="evidence" value="ECO:0007669"/>
    <property type="project" value="InterPro"/>
</dbReference>
<organism evidence="2 3">
    <name type="scientific">Candidatus Mediterraneibacter faecigallinarum</name>
    <dbReference type="NCBI Taxonomy" id="2838669"/>
    <lineage>
        <taxon>Bacteria</taxon>
        <taxon>Bacillati</taxon>
        <taxon>Bacillota</taxon>
        <taxon>Clostridia</taxon>
        <taxon>Lachnospirales</taxon>
        <taxon>Lachnospiraceae</taxon>
        <taxon>Mediterraneibacter</taxon>
    </lineage>
</organism>
<feature type="domain" description="CD-NTase-associated protein 12/Pycsar effector protein TIR" evidence="1">
    <location>
        <begin position="4"/>
        <end position="125"/>
    </location>
</feature>